<evidence type="ECO:0000259" key="7">
    <source>
        <dbReference type="Pfam" id="PF14500"/>
    </source>
</evidence>
<dbReference type="AlphaFoldDB" id="A0A814L481"/>
<evidence type="ECO:0000313" key="10">
    <source>
        <dbReference type="Proteomes" id="UP000663829"/>
    </source>
</evidence>
<dbReference type="EMBL" id="CAJNOQ010004453">
    <property type="protein sequence ID" value="CAF1059790.1"/>
    <property type="molecule type" value="Genomic_DNA"/>
</dbReference>
<name>A0A814L481_9BILA</name>
<feature type="domain" description="MMS19 N-terminal" evidence="7">
    <location>
        <begin position="53"/>
        <end position="311"/>
    </location>
</feature>
<dbReference type="Proteomes" id="UP000663829">
    <property type="component" value="Unassembled WGS sequence"/>
</dbReference>
<comment type="subunit">
    <text evidence="5">Component of the CIA complex.</text>
</comment>
<evidence type="ECO:0000256" key="3">
    <source>
        <dbReference type="ARBA" id="ARBA00022737"/>
    </source>
</evidence>
<keyword evidence="10" id="KW-1185">Reference proteome</keyword>
<comment type="caution">
    <text evidence="8">The sequence shown here is derived from an EMBL/GenBank/DDBJ whole genome shotgun (WGS) entry which is preliminary data.</text>
</comment>
<protein>
    <recommendedName>
        <fullName evidence="5">MMS19 nucleotide excision repair protein</fullName>
    </recommendedName>
</protein>
<evidence type="ECO:0000313" key="8">
    <source>
        <dbReference type="EMBL" id="CAF1059790.1"/>
    </source>
</evidence>
<evidence type="ECO:0000259" key="6">
    <source>
        <dbReference type="Pfam" id="PF12460"/>
    </source>
</evidence>
<proteinExistence type="inferred from homology"/>
<keyword evidence="5" id="KW-0963">Cytoplasm</keyword>
<evidence type="ECO:0000256" key="2">
    <source>
        <dbReference type="ARBA" id="ARBA00009340"/>
    </source>
</evidence>
<dbReference type="GO" id="GO:0005819">
    <property type="term" value="C:spindle"/>
    <property type="evidence" value="ECO:0007669"/>
    <property type="project" value="UniProtKB-SubCell"/>
</dbReference>
<dbReference type="PANTHER" id="PTHR12891:SF0">
    <property type="entry name" value="MMS19 NUCLEOTIDE EXCISION REPAIR PROTEIN HOMOLOG"/>
    <property type="match status" value="1"/>
</dbReference>
<dbReference type="GO" id="GO:0005634">
    <property type="term" value="C:nucleus"/>
    <property type="evidence" value="ECO:0007669"/>
    <property type="project" value="UniProtKB-SubCell"/>
</dbReference>
<feature type="domain" description="MMS19 C-terminal" evidence="6">
    <location>
        <begin position="464"/>
        <end position="845"/>
    </location>
</feature>
<keyword evidence="5" id="KW-0206">Cytoskeleton</keyword>
<dbReference type="EMBL" id="CAJOBC010004453">
    <property type="protein sequence ID" value="CAF3828272.1"/>
    <property type="molecule type" value="Genomic_DNA"/>
</dbReference>
<evidence type="ECO:0000256" key="4">
    <source>
        <dbReference type="ARBA" id="ARBA00023242"/>
    </source>
</evidence>
<evidence type="ECO:0000313" key="9">
    <source>
        <dbReference type="EMBL" id="CAF3828272.1"/>
    </source>
</evidence>
<dbReference type="Gene3D" id="1.25.10.10">
    <property type="entry name" value="Leucine-rich Repeat Variant"/>
    <property type="match status" value="2"/>
</dbReference>
<dbReference type="GO" id="GO:0097361">
    <property type="term" value="C:cytosolic [4Fe-4S] assembly targeting complex"/>
    <property type="evidence" value="ECO:0007669"/>
    <property type="project" value="UniProtKB-UniRule"/>
</dbReference>
<dbReference type="PANTHER" id="PTHR12891">
    <property type="entry name" value="DNA REPAIR/TRANSCRIPTION PROTEIN MET18/MMS19"/>
    <property type="match status" value="1"/>
</dbReference>
<evidence type="ECO:0000256" key="5">
    <source>
        <dbReference type="RuleBase" id="RU367072"/>
    </source>
</evidence>
<keyword evidence="5" id="KW-0227">DNA damage</keyword>
<dbReference type="SUPFAM" id="SSF48371">
    <property type="entry name" value="ARM repeat"/>
    <property type="match status" value="2"/>
</dbReference>
<dbReference type="InterPro" id="IPR011989">
    <property type="entry name" value="ARM-like"/>
</dbReference>
<dbReference type="InterPro" id="IPR016024">
    <property type="entry name" value="ARM-type_fold"/>
</dbReference>
<keyword evidence="3" id="KW-0677">Repeat</keyword>
<keyword evidence="4 5" id="KW-0539">Nucleus</keyword>
<evidence type="ECO:0000256" key="1">
    <source>
        <dbReference type="ARBA" id="ARBA00004123"/>
    </source>
</evidence>
<reference evidence="8" key="1">
    <citation type="submission" date="2021-02" db="EMBL/GenBank/DDBJ databases">
        <authorList>
            <person name="Nowell W R."/>
        </authorList>
    </citation>
    <scope>NUCLEOTIDE SEQUENCE</scope>
</reference>
<dbReference type="OrthoDB" id="342900at2759"/>
<dbReference type="GO" id="GO:0051604">
    <property type="term" value="P:protein maturation"/>
    <property type="evidence" value="ECO:0007669"/>
    <property type="project" value="UniProtKB-UniRule"/>
</dbReference>
<comment type="similarity">
    <text evidence="2 5">Belongs to the MET18/MMS19 family.</text>
</comment>
<comment type="function">
    <text evidence="5">Key component of the cytosolic iron-sulfur protein assembly (CIA) complex, a multiprotein complex that mediates the incorporation of iron-sulfur cluster into apoproteins specifically involved in DNA metabolism and genomic integrity. In the CIA complex, MMS19 acts as an adapter between early-acting CIA components and a subset of cellular target iron-sulfur proteins.</text>
</comment>
<comment type="subcellular location">
    <subcellularLocation>
        <location evidence="5">Cytoplasm</location>
        <location evidence="5">Cytoskeleton</location>
        <location evidence="5">Spindle</location>
    </subcellularLocation>
    <subcellularLocation>
        <location evidence="1 5">Nucleus</location>
    </subcellularLocation>
</comment>
<dbReference type="Proteomes" id="UP000681722">
    <property type="component" value="Unassembled WGS sequence"/>
</dbReference>
<dbReference type="InterPro" id="IPR039920">
    <property type="entry name" value="MMS19"/>
</dbReference>
<organism evidence="8 10">
    <name type="scientific">Didymodactylos carnosus</name>
    <dbReference type="NCBI Taxonomy" id="1234261"/>
    <lineage>
        <taxon>Eukaryota</taxon>
        <taxon>Metazoa</taxon>
        <taxon>Spiralia</taxon>
        <taxon>Gnathifera</taxon>
        <taxon>Rotifera</taxon>
        <taxon>Eurotatoria</taxon>
        <taxon>Bdelloidea</taxon>
        <taxon>Philodinida</taxon>
        <taxon>Philodinidae</taxon>
        <taxon>Didymodactylos</taxon>
    </lineage>
</organism>
<dbReference type="Pfam" id="PF14500">
    <property type="entry name" value="MMS19_N"/>
    <property type="match status" value="1"/>
</dbReference>
<gene>
    <name evidence="8" type="ORF">GPM918_LOCUS16717</name>
    <name evidence="9" type="ORF">SRO942_LOCUS16716</name>
</gene>
<dbReference type="GO" id="GO:0016226">
    <property type="term" value="P:iron-sulfur cluster assembly"/>
    <property type="evidence" value="ECO:0007669"/>
    <property type="project" value="UniProtKB-UniRule"/>
</dbReference>
<dbReference type="GO" id="GO:0006281">
    <property type="term" value="P:DNA repair"/>
    <property type="evidence" value="ECO:0007669"/>
    <property type="project" value="UniProtKB-UniRule"/>
</dbReference>
<dbReference type="Pfam" id="PF12460">
    <property type="entry name" value="MMS19_C"/>
    <property type="match status" value="1"/>
</dbReference>
<accession>A0A814L481</accession>
<dbReference type="InterPro" id="IPR024687">
    <property type="entry name" value="MMS19_C"/>
</dbReference>
<keyword evidence="5" id="KW-0234">DNA repair</keyword>
<sequence length="894" mass="102432">MLVTDQIPHKMLSENNLLHLIEKYVQDGDEMISSQISDELVRKQITLLDFILSTGEYLKSAELSKRSVAFVLISNVLAKLPDTFLTSIEIHHLVQFVSAKLFDHHILARPSVELYNTLSKQVAINDEDCLVMIKSIYADVYVQSFPQTNRYTVYVILFRFLVEKLNAIRQHGSDFVCNFIQSMDGERDPRNLVICFQCLQYITKYLDIEPYKEELFDVVSCYFPIDFKPRSANDNDQSVTQEQLILSLRTVLTSTNKFAQYCIPMLIEKLDADIQSARIAAMNVFIHCVDTYEAKDIEQHLVTLWNLFTKQALCAETQSIESYALRSVTALVELISKSIQNDETNVSTTKFTERAIRELEHYLKEPDLKLIWPATKILQCVARSNSNSSTLILNHVLPVLIQQFNANKSVSLDCLVFFLSDPPVITQTTTEQLWNLLLNNFDDVINNCLSLSASLLKIGDNIKINEALAAKLIPIIINGIIRDELKTNMFSLLKTIALLPSTNDLCTTLLSSILDYWTNNSQNEKTYTTIFSLLPILFDDLSPKCIDDVDKLCQSTILNETNWQTLKSTSSFVEFIPIMYFLSHLKRKYYAKQFGDIYTKISKNLVEFSLIDNVSADNQDVFRLFYGNLINKLSLNEYVMEQSNELLAECEQHINQNSPSHLKLWTIVVKALTISRPFKIKQYIEKLVEWINKIEFVDDLACQSLKILTTIEDESFLSINADSIIHPLVKQIVFVHIVSYLKPLLENNDIKAGQMNVLIDLLNNVPKAIVKDELKSLLPILIRGLASSNENVWSSALKSLCDLIKNEPSTLVPYIDKLVPRLTTLAVYKNNMNIRITSLVCLKYLCQLPFRTVKPYHRHIVHVLQSCVDDHKRLVRKQAVLTQMAWRLFSDEVA</sequence>
<dbReference type="InterPro" id="IPR029240">
    <property type="entry name" value="MMS19_N"/>
</dbReference>